<keyword evidence="2" id="KW-1185">Reference proteome</keyword>
<organism evidence="1 2">
    <name type="scientific">Cannabis sativa</name>
    <name type="common">Hemp</name>
    <name type="synonym">Marijuana</name>
    <dbReference type="NCBI Taxonomy" id="3483"/>
    <lineage>
        <taxon>Eukaryota</taxon>
        <taxon>Viridiplantae</taxon>
        <taxon>Streptophyta</taxon>
        <taxon>Embryophyta</taxon>
        <taxon>Tracheophyta</taxon>
        <taxon>Spermatophyta</taxon>
        <taxon>Magnoliopsida</taxon>
        <taxon>eudicotyledons</taxon>
        <taxon>Gunneridae</taxon>
        <taxon>Pentapetalae</taxon>
        <taxon>rosids</taxon>
        <taxon>fabids</taxon>
        <taxon>Rosales</taxon>
        <taxon>Cannabaceae</taxon>
        <taxon>Cannabis</taxon>
    </lineage>
</organism>
<evidence type="ECO:0000313" key="1">
    <source>
        <dbReference type="EMBL" id="KAF4385470.1"/>
    </source>
</evidence>
<comment type="caution">
    <text evidence="1">The sequence shown here is derived from an EMBL/GenBank/DDBJ whole genome shotgun (WGS) entry which is preliminary data.</text>
</comment>
<name>A0A7J6GSV8_CANSA</name>
<protein>
    <submittedName>
        <fullName evidence="1">Uncharacterized protein</fullName>
    </submittedName>
</protein>
<gene>
    <name evidence="1" type="ORF">G4B88_005802</name>
</gene>
<evidence type="ECO:0000313" key="2">
    <source>
        <dbReference type="Proteomes" id="UP000583929"/>
    </source>
</evidence>
<reference evidence="1 2" key="1">
    <citation type="journal article" date="2020" name="bioRxiv">
        <title>Sequence and annotation of 42 cannabis genomes reveals extensive copy number variation in cannabinoid synthesis and pathogen resistance genes.</title>
        <authorList>
            <person name="Mckernan K.J."/>
            <person name="Helbert Y."/>
            <person name="Kane L.T."/>
            <person name="Ebling H."/>
            <person name="Zhang L."/>
            <person name="Liu B."/>
            <person name="Eaton Z."/>
            <person name="Mclaughlin S."/>
            <person name="Kingan S."/>
            <person name="Baybayan P."/>
            <person name="Concepcion G."/>
            <person name="Jordan M."/>
            <person name="Riva A."/>
            <person name="Barbazuk W."/>
            <person name="Harkins T."/>
        </authorList>
    </citation>
    <scope>NUCLEOTIDE SEQUENCE [LARGE SCALE GENOMIC DNA]</scope>
    <source>
        <strain evidence="2">cv. Jamaican Lion 4</strain>
        <tissue evidence="1">Leaf</tissue>
    </source>
</reference>
<dbReference type="AlphaFoldDB" id="A0A7J6GSV8"/>
<proteinExistence type="predicted"/>
<accession>A0A7J6GSV8</accession>
<dbReference type="EMBL" id="JAATIQ010000085">
    <property type="protein sequence ID" value="KAF4385470.1"/>
    <property type="molecule type" value="Genomic_DNA"/>
</dbReference>
<dbReference type="Proteomes" id="UP000583929">
    <property type="component" value="Unassembled WGS sequence"/>
</dbReference>
<sequence>MLAGLEAIRKINVPEPNPGVVGVKTAAIHTDEEAEDTISVTPLLDKRKRAPTLKSPFVNFGSADVRSTPMEGLYALNDSFADPSPEIEAKFDAWVGEGLLKHPSPSALSFSPIISSTRSFLLLFSRLYTSKSLLMASAFGDLRGTFLGVPDDEKDEWRDS</sequence>